<proteinExistence type="predicted"/>
<comment type="caution">
    <text evidence="1">The sequence shown here is derived from an EMBL/GenBank/DDBJ whole genome shotgun (WGS) entry which is preliminary data.</text>
</comment>
<keyword evidence="2" id="KW-1185">Reference proteome</keyword>
<protein>
    <recommendedName>
        <fullName evidence="3">Sel1 repeat family protein</fullName>
    </recommendedName>
</protein>
<evidence type="ECO:0000313" key="1">
    <source>
        <dbReference type="EMBL" id="MEX6634341.1"/>
    </source>
</evidence>
<accession>A0ABV3Z6A2</accession>
<dbReference type="EMBL" id="JBEHZE010000001">
    <property type="protein sequence ID" value="MEX6634341.1"/>
    <property type="molecule type" value="Genomic_DNA"/>
</dbReference>
<organism evidence="1 2">
    <name type="scientific">Hyphococcus lacteus</name>
    <dbReference type="NCBI Taxonomy" id="3143536"/>
    <lineage>
        <taxon>Bacteria</taxon>
        <taxon>Pseudomonadati</taxon>
        <taxon>Pseudomonadota</taxon>
        <taxon>Alphaproteobacteria</taxon>
        <taxon>Parvularculales</taxon>
        <taxon>Parvularculaceae</taxon>
        <taxon>Hyphococcus</taxon>
    </lineage>
</organism>
<name>A0ABV3Z6A2_9PROT</name>
<dbReference type="InterPro" id="IPR011990">
    <property type="entry name" value="TPR-like_helical_dom_sf"/>
</dbReference>
<sequence>MSIVVGAEVLEAAAEPIMNDAEMYQLGLVASTGGEQGAFDLVTAHKWFNLAAMQGNLEARAYRAELANEMTTEEVAEAQRQAREYLLTHRPRTNG</sequence>
<reference evidence="1 2" key="1">
    <citation type="submission" date="2024-05" db="EMBL/GenBank/DDBJ databases">
        <title>Three bacterial strains, DH-69, EH-24, and ECK-19 isolated from coastal sediments.</title>
        <authorList>
            <person name="Ye Y.-Q."/>
            <person name="Du Z.-J."/>
        </authorList>
    </citation>
    <scope>NUCLEOTIDE SEQUENCE [LARGE SCALE GENOMIC DNA]</scope>
    <source>
        <strain evidence="1 2">ECK-19</strain>
    </source>
</reference>
<evidence type="ECO:0000313" key="2">
    <source>
        <dbReference type="Proteomes" id="UP001560685"/>
    </source>
</evidence>
<dbReference type="RefSeq" id="WP_369314326.1">
    <property type="nucleotide sequence ID" value="NZ_JBEHZE010000001.1"/>
</dbReference>
<dbReference type="Gene3D" id="1.25.40.10">
    <property type="entry name" value="Tetratricopeptide repeat domain"/>
    <property type="match status" value="1"/>
</dbReference>
<dbReference type="Proteomes" id="UP001560685">
    <property type="component" value="Unassembled WGS sequence"/>
</dbReference>
<gene>
    <name evidence="1" type="ORF">ABFZ84_12370</name>
</gene>
<evidence type="ECO:0008006" key="3">
    <source>
        <dbReference type="Google" id="ProtNLM"/>
    </source>
</evidence>